<dbReference type="InterPro" id="IPR050879">
    <property type="entry name" value="Acyltransferase_3"/>
</dbReference>
<dbReference type="AlphaFoldDB" id="A0A0D2E4Z4"/>
<dbReference type="Pfam" id="PF01757">
    <property type="entry name" value="Acyl_transf_3"/>
    <property type="match status" value="1"/>
</dbReference>
<protein>
    <recommendedName>
        <fullName evidence="2">Acyltransferase 3 domain-containing protein</fullName>
    </recommendedName>
</protein>
<keyword evidence="1" id="KW-0472">Membrane</keyword>
<feature type="transmembrane region" description="Helical" evidence="1">
    <location>
        <begin position="97"/>
        <end position="117"/>
    </location>
</feature>
<feature type="transmembrane region" description="Helical" evidence="1">
    <location>
        <begin position="283"/>
        <end position="301"/>
    </location>
</feature>
<gene>
    <name evidence="3" type="ORF">PV06_06379</name>
</gene>
<dbReference type="Proteomes" id="UP000053342">
    <property type="component" value="Unassembled WGS sequence"/>
</dbReference>
<dbReference type="STRING" id="215243.A0A0D2E4Z4"/>
<proteinExistence type="predicted"/>
<reference evidence="3 4" key="1">
    <citation type="submission" date="2015-01" db="EMBL/GenBank/DDBJ databases">
        <title>The Genome Sequence of Exophiala oligosperma CBS72588.</title>
        <authorList>
            <consortium name="The Broad Institute Genomics Platform"/>
            <person name="Cuomo C."/>
            <person name="de Hoog S."/>
            <person name="Gorbushina A."/>
            <person name="Stielow B."/>
            <person name="Teixiera M."/>
            <person name="Abouelleil A."/>
            <person name="Chapman S.B."/>
            <person name="Priest M."/>
            <person name="Young S.K."/>
            <person name="Wortman J."/>
            <person name="Nusbaum C."/>
            <person name="Birren B."/>
        </authorList>
    </citation>
    <scope>NUCLEOTIDE SEQUENCE [LARGE SCALE GENOMIC DNA]</scope>
    <source>
        <strain evidence="3 4">CBS 72588</strain>
    </source>
</reference>
<evidence type="ECO:0000313" key="4">
    <source>
        <dbReference type="Proteomes" id="UP000053342"/>
    </source>
</evidence>
<feature type="domain" description="Acyltransferase 3" evidence="2">
    <location>
        <begin position="55"/>
        <end position="418"/>
    </location>
</feature>
<dbReference type="GeneID" id="27358453"/>
<feature type="transmembrane region" description="Helical" evidence="1">
    <location>
        <begin position="138"/>
        <end position="160"/>
    </location>
</feature>
<feature type="transmembrane region" description="Helical" evidence="1">
    <location>
        <begin position="55"/>
        <end position="73"/>
    </location>
</feature>
<organism evidence="3 4">
    <name type="scientific">Exophiala oligosperma</name>
    <dbReference type="NCBI Taxonomy" id="215243"/>
    <lineage>
        <taxon>Eukaryota</taxon>
        <taxon>Fungi</taxon>
        <taxon>Dikarya</taxon>
        <taxon>Ascomycota</taxon>
        <taxon>Pezizomycotina</taxon>
        <taxon>Eurotiomycetes</taxon>
        <taxon>Chaetothyriomycetidae</taxon>
        <taxon>Chaetothyriales</taxon>
        <taxon>Herpotrichiellaceae</taxon>
        <taxon>Exophiala</taxon>
    </lineage>
</organism>
<dbReference type="InterPro" id="IPR002656">
    <property type="entry name" value="Acyl_transf_3_dom"/>
</dbReference>
<name>A0A0D2E4Z4_9EURO</name>
<feature type="transmembrane region" description="Helical" evidence="1">
    <location>
        <begin position="308"/>
        <end position="327"/>
    </location>
</feature>
<dbReference type="EMBL" id="KN847336">
    <property type="protein sequence ID" value="KIW42874.1"/>
    <property type="molecule type" value="Genomic_DNA"/>
</dbReference>
<evidence type="ECO:0000256" key="1">
    <source>
        <dbReference type="SAM" id="Phobius"/>
    </source>
</evidence>
<keyword evidence="1" id="KW-0812">Transmembrane</keyword>
<dbReference type="VEuPathDB" id="FungiDB:PV06_06379"/>
<feature type="transmembrane region" description="Helical" evidence="1">
    <location>
        <begin position="333"/>
        <end position="353"/>
    </location>
</feature>
<dbReference type="RefSeq" id="XP_016263090.1">
    <property type="nucleotide sequence ID" value="XM_016407486.1"/>
</dbReference>
<feature type="transmembrane region" description="Helical" evidence="1">
    <location>
        <begin position="198"/>
        <end position="220"/>
    </location>
</feature>
<dbReference type="GO" id="GO:0016747">
    <property type="term" value="F:acyltransferase activity, transferring groups other than amino-acyl groups"/>
    <property type="evidence" value="ECO:0007669"/>
    <property type="project" value="InterPro"/>
</dbReference>
<dbReference type="PANTHER" id="PTHR23028">
    <property type="entry name" value="ACETYLTRANSFERASE"/>
    <property type="match status" value="1"/>
</dbReference>
<accession>A0A0D2E4Z4</accession>
<keyword evidence="4" id="KW-1185">Reference proteome</keyword>
<dbReference type="HOGENOM" id="CLU_005679_13_6_1"/>
<feature type="transmembrane region" description="Helical" evidence="1">
    <location>
        <begin position="401"/>
        <end position="422"/>
    </location>
</feature>
<sequence length="442" mass="50729">MDIIPAEAPSREPRWALLSEKYEVPKSWKQYLLPALPRFMQPGGLPSRKIGPTSYLDALRGYAALIVVFFHIFPTPDIESGGWRRQPFLNLLDSGKGMVIIFFIISGYALGYRLLILTRQGDTDGLLNALSSSAFRRWFRLYLSSAAACILAFPFVRMGWFNGLHGLYKPRLIDQIIDFTIKTGAFMNPFGAPSTNEYLYQLWTIPIEYRGSMVLFLFILATCKLSTRGRMAITWIMILACYVWEVHFQAEFLAGFFIADLSMSRRPERVDRRPSALGQRADVGKIVWPVLLVVGLFLVARPKVGNQLGFLGSFPWGFLNSLVPSWYKTDAQFVFWMSPGAFMVVLAIESYPILQTPFHWRISQYMGDLSFGLYAIHPPLGHTIRRHWTDPFRHRFLGDSFLAKIPGFIVVMLVIFIAADYFERIDKRAVQFTRWLQKKVFV</sequence>
<dbReference type="OrthoDB" id="5819582at2759"/>
<evidence type="ECO:0000313" key="3">
    <source>
        <dbReference type="EMBL" id="KIW42874.1"/>
    </source>
</evidence>
<dbReference type="PANTHER" id="PTHR23028:SF134">
    <property type="entry name" value="PUTATIVE (AFU_ORTHOLOGUE AFUA_4G08520)-RELATED"/>
    <property type="match status" value="1"/>
</dbReference>
<evidence type="ECO:0000259" key="2">
    <source>
        <dbReference type="Pfam" id="PF01757"/>
    </source>
</evidence>
<keyword evidence="1" id="KW-1133">Transmembrane helix</keyword>